<evidence type="ECO:0000256" key="2">
    <source>
        <dbReference type="SAM" id="Phobius"/>
    </source>
</evidence>
<sequence length="95" mass="10696">MSLGFGATFVPSWFSYVFIYTRDNRAKVGFLDVIVLVIETGFAITAFLAIMLNVIISEDQEEEMESLMRNDGQEEAEPRTLDAIGRKSAGRRQSK</sequence>
<name>A0A2J6TX79_9HELO</name>
<reference evidence="3 4" key="1">
    <citation type="submission" date="2016-04" db="EMBL/GenBank/DDBJ databases">
        <title>A degradative enzymes factory behind the ericoid mycorrhizal symbiosis.</title>
        <authorList>
            <consortium name="DOE Joint Genome Institute"/>
            <person name="Martino E."/>
            <person name="Morin E."/>
            <person name="Grelet G."/>
            <person name="Kuo A."/>
            <person name="Kohler A."/>
            <person name="Daghino S."/>
            <person name="Barry K."/>
            <person name="Choi C."/>
            <person name="Cichocki N."/>
            <person name="Clum A."/>
            <person name="Copeland A."/>
            <person name="Hainaut M."/>
            <person name="Haridas S."/>
            <person name="Labutti K."/>
            <person name="Lindquist E."/>
            <person name="Lipzen A."/>
            <person name="Khouja H.-R."/>
            <person name="Murat C."/>
            <person name="Ohm R."/>
            <person name="Olson A."/>
            <person name="Spatafora J."/>
            <person name="Veneault-Fourrey C."/>
            <person name="Henrissat B."/>
            <person name="Grigoriev I."/>
            <person name="Martin F."/>
            <person name="Perotto S."/>
        </authorList>
    </citation>
    <scope>NUCLEOTIDE SEQUENCE [LARGE SCALE GENOMIC DNA]</scope>
    <source>
        <strain evidence="3 4">E</strain>
    </source>
</reference>
<evidence type="ECO:0000313" key="3">
    <source>
        <dbReference type="EMBL" id="PMD67624.1"/>
    </source>
</evidence>
<evidence type="ECO:0000313" key="4">
    <source>
        <dbReference type="Proteomes" id="UP000235371"/>
    </source>
</evidence>
<keyword evidence="2" id="KW-0472">Membrane</keyword>
<dbReference type="RefSeq" id="XP_024744528.1">
    <property type="nucleotide sequence ID" value="XM_024887771.1"/>
</dbReference>
<dbReference type="GeneID" id="36595847"/>
<dbReference type="Proteomes" id="UP000235371">
    <property type="component" value="Unassembled WGS sequence"/>
</dbReference>
<feature type="region of interest" description="Disordered" evidence="1">
    <location>
        <begin position="64"/>
        <end position="95"/>
    </location>
</feature>
<dbReference type="STRING" id="1095630.A0A2J6TX79"/>
<feature type="transmembrane region" description="Helical" evidence="2">
    <location>
        <begin position="33"/>
        <end position="56"/>
    </location>
</feature>
<feature type="compositionally biased region" description="Basic and acidic residues" evidence="1">
    <location>
        <begin position="66"/>
        <end position="80"/>
    </location>
</feature>
<evidence type="ECO:0000256" key="1">
    <source>
        <dbReference type="SAM" id="MobiDB-lite"/>
    </source>
</evidence>
<dbReference type="OrthoDB" id="1641903at2759"/>
<keyword evidence="2" id="KW-0812">Transmembrane</keyword>
<proteinExistence type="predicted"/>
<keyword evidence="4" id="KW-1185">Reference proteome</keyword>
<accession>A0A2J6TX79</accession>
<keyword evidence="2" id="KW-1133">Transmembrane helix</keyword>
<gene>
    <name evidence="3" type="ORF">K444DRAFT_690467</name>
</gene>
<dbReference type="EMBL" id="KZ613740">
    <property type="protein sequence ID" value="PMD67624.1"/>
    <property type="molecule type" value="Genomic_DNA"/>
</dbReference>
<dbReference type="InParanoid" id="A0A2J6TX79"/>
<organism evidence="3 4">
    <name type="scientific">Hyaloscypha bicolor E</name>
    <dbReference type="NCBI Taxonomy" id="1095630"/>
    <lineage>
        <taxon>Eukaryota</taxon>
        <taxon>Fungi</taxon>
        <taxon>Dikarya</taxon>
        <taxon>Ascomycota</taxon>
        <taxon>Pezizomycotina</taxon>
        <taxon>Leotiomycetes</taxon>
        <taxon>Helotiales</taxon>
        <taxon>Hyaloscyphaceae</taxon>
        <taxon>Hyaloscypha</taxon>
        <taxon>Hyaloscypha bicolor</taxon>
    </lineage>
</organism>
<dbReference type="AlphaFoldDB" id="A0A2J6TX79"/>
<protein>
    <submittedName>
        <fullName evidence="3">Uncharacterized protein</fullName>
    </submittedName>
</protein>